<dbReference type="InterPro" id="IPR036267">
    <property type="entry name" value="RuvA_C_sf"/>
</dbReference>
<feature type="region of interest" description="Domain III" evidence="6">
    <location>
        <begin position="160"/>
        <end position="209"/>
    </location>
</feature>
<dbReference type="GO" id="GO:0005737">
    <property type="term" value="C:cytoplasm"/>
    <property type="evidence" value="ECO:0007669"/>
    <property type="project" value="UniProtKB-SubCell"/>
</dbReference>
<dbReference type="GO" id="GO:0009379">
    <property type="term" value="C:Holliday junction helicase complex"/>
    <property type="evidence" value="ECO:0007669"/>
    <property type="project" value="InterPro"/>
</dbReference>
<dbReference type="Pfam" id="PF07499">
    <property type="entry name" value="RuvA_C"/>
    <property type="match status" value="1"/>
</dbReference>
<dbReference type="Pfam" id="PF01330">
    <property type="entry name" value="RuvA_N"/>
    <property type="match status" value="1"/>
</dbReference>
<evidence type="ECO:0000259" key="7">
    <source>
        <dbReference type="SMART" id="SM00278"/>
    </source>
</evidence>
<keyword evidence="5 6" id="KW-0234">DNA repair</keyword>
<keyword evidence="2 6" id="KW-0227">DNA damage</keyword>
<evidence type="ECO:0000313" key="9">
    <source>
        <dbReference type="Proteomes" id="UP000178347"/>
    </source>
</evidence>
<gene>
    <name evidence="6" type="primary">ruvA</name>
    <name evidence="8" type="ORF">A3G00_01460</name>
</gene>
<dbReference type="HAMAP" id="MF_00031">
    <property type="entry name" value="DNA_HJ_migration_RuvA"/>
    <property type="match status" value="1"/>
</dbReference>
<evidence type="ECO:0000256" key="5">
    <source>
        <dbReference type="ARBA" id="ARBA00023204"/>
    </source>
</evidence>
<dbReference type="SMART" id="SM00278">
    <property type="entry name" value="HhH1"/>
    <property type="match status" value="2"/>
</dbReference>
<dbReference type="SUPFAM" id="SSF50249">
    <property type="entry name" value="Nucleic acid-binding proteins"/>
    <property type="match status" value="1"/>
</dbReference>
<evidence type="ECO:0000256" key="2">
    <source>
        <dbReference type="ARBA" id="ARBA00022763"/>
    </source>
</evidence>
<dbReference type="CDD" id="cd14332">
    <property type="entry name" value="UBA_RuvA_C"/>
    <property type="match status" value="1"/>
</dbReference>
<dbReference type="NCBIfam" id="TIGR00084">
    <property type="entry name" value="ruvA"/>
    <property type="match status" value="1"/>
</dbReference>
<evidence type="ECO:0000256" key="1">
    <source>
        <dbReference type="ARBA" id="ARBA00022490"/>
    </source>
</evidence>
<keyword evidence="8" id="KW-0347">Helicase</keyword>
<dbReference type="EMBL" id="MFQN01000011">
    <property type="protein sequence ID" value="OGH75001.1"/>
    <property type="molecule type" value="Genomic_DNA"/>
</dbReference>
<comment type="caution">
    <text evidence="6">Lacks conserved residue(s) required for the propagation of feature annotation.</text>
</comment>
<feature type="domain" description="Helix-hairpin-helix DNA-binding motif class 1" evidence="7">
    <location>
        <begin position="89"/>
        <end position="108"/>
    </location>
</feature>
<keyword evidence="3 6" id="KW-0238">DNA-binding</keyword>
<sequence length="209" mass="22361">MISYLKGKIIEKSERSVLVLTSGGVGYKVCVKVRKPAMSDPSRDGPREAEGCSSLQVGDSISLYTYLRVGENALDLFGFETLEEKSFFELLLTVSGIGPKSAMHILELGSLEEISAAIGRGDVGYLTKVSGIGKKTAERVVVELKSKVTKSVKSIKFGDGDSEVLGEVIDGLVSLGYSREEAREAVKGLSVDGKDAGKLVKEALRRLGK</sequence>
<dbReference type="InterPro" id="IPR012340">
    <property type="entry name" value="NA-bd_OB-fold"/>
</dbReference>
<dbReference type="GO" id="GO:0000400">
    <property type="term" value="F:four-way junction DNA binding"/>
    <property type="evidence" value="ECO:0007669"/>
    <property type="project" value="UniProtKB-UniRule"/>
</dbReference>
<dbReference type="GO" id="GO:0005524">
    <property type="term" value="F:ATP binding"/>
    <property type="evidence" value="ECO:0007669"/>
    <property type="project" value="InterPro"/>
</dbReference>
<dbReference type="SUPFAM" id="SSF47781">
    <property type="entry name" value="RuvA domain 2-like"/>
    <property type="match status" value="1"/>
</dbReference>
<accession>A0A1F6MTQ1</accession>
<keyword evidence="4 6" id="KW-0233">DNA recombination</keyword>
<dbReference type="Proteomes" id="UP000178347">
    <property type="component" value="Unassembled WGS sequence"/>
</dbReference>
<dbReference type="InterPro" id="IPR000085">
    <property type="entry name" value="RuvA"/>
</dbReference>
<dbReference type="GO" id="GO:0006281">
    <property type="term" value="P:DNA repair"/>
    <property type="evidence" value="ECO:0007669"/>
    <property type="project" value="UniProtKB-UniRule"/>
</dbReference>
<comment type="domain">
    <text evidence="6">Has three domains with a flexible linker between the domains II and III and assumes an 'L' shape. Domain III is highly mobile and contacts RuvB.</text>
</comment>
<evidence type="ECO:0000256" key="3">
    <source>
        <dbReference type="ARBA" id="ARBA00023125"/>
    </source>
</evidence>
<comment type="subcellular location">
    <subcellularLocation>
        <location evidence="6">Cytoplasm</location>
    </subcellularLocation>
</comment>
<keyword evidence="8" id="KW-0547">Nucleotide-binding</keyword>
<dbReference type="Gene3D" id="2.40.50.140">
    <property type="entry name" value="Nucleic acid-binding proteins"/>
    <property type="match status" value="1"/>
</dbReference>
<protein>
    <recommendedName>
        <fullName evidence="6">Holliday junction branch migration complex subunit RuvA</fullName>
    </recommendedName>
</protein>
<evidence type="ECO:0000313" key="8">
    <source>
        <dbReference type="EMBL" id="OGH75001.1"/>
    </source>
</evidence>
<reference evidence="8 9" key="1">
    <citation type="journal article" date="2016" name="Nat. Commun.">
        <title>Thousands of microbial genomes shed light on interconnected biogeochemical processes in an aquifer system.</title>
        <authorList>
            <person name="Anantharaman K."/>
            <person name="Brown C.T."/>
            <person name="Hug L.A."/>
            <person name="Sharon I."/>
            <person name="Castelle C.J."/>
            <person name="Probst A.J."/>
            <person name="Thomas B.C."/>
            <person name="Singh A."/>
            <person name="Wilkins M.J."/>
            <person name="Karaoz U."/>
            <person name="Brodie E.L."/>
            <person name="Williams K.H."/>
            <person name="Hubbard S.S."/>
            <person name="Banfield J.F."/>
        </authorList>
    </citation>
    <scope>NUCLEOTIDE SEQUENCE [LARGE SCALE GENOMIC DNA]</scope>
</reference>
<keyword evidence="8" id="KW-0378">Hydrolase</keyword>
<keyword evidence="1 6" id="KW-0963">Cytoplasm</keyword>
<proteinExistence type="inferred from homology"/>
<dbReference type="InterPro" id="IPR010994">
    <property type="entry name" value="RuvA_2-like"/>
</dbReference>
<dbReference type="STRING" id="1798692.A3G00_01460"/>
<organism evidence="8 9">
    <name type="scientific">Candidatus Magasanikbacteria bacterium RIFCSPLOWO2_12_FULL_43_12</name>
    <dbReference type="NCBI Taxonomy" id="1798692"/>
    <lineage>
        <taxon>Bacteria</taxon>
        <taxon>Candidatus Magasanikiibacteriota</taxon>
    </lineage>
</organism>
<dbReference type="Gene3D" id="1.10.8.10">
    <property type="entry name" value="DNA helicase RuvA subunit, C-terminal domain"/>
    <property type="match status" value="1"/>
</dbReference>
<comment type="caution">
    <text evidence="8">The sequence shown here is derived from an EMBL/GenBank/DDBJ whole genome shotgun (WGS) entry which is preliminary data.</text>
</comment>
<dbReference type="InterPro" id="IPR003583">
    <property type="entry name" value="Hlx-hairpin-Hlx_DNA-bd_motif"/>
</dbReference>
<dbReference type="InterPro" id="IPR013849">
    <property type="entry name" value="DNA_helicase_Holl-junc_RuvA_I"/>
</dbReference>
<dbReference type="GO" id="GO:0048476">
    <property type="term" value="C:Holliday junction resolvase complex"/>
    <property type="evidence" value="ECO:0007669"/>
    <property type="project" value="UniProtKB-UniRule"/>
</dbReference>
<dbReference type="Pfam" id="PF14520">
    <property type="entry name" value="HHH_5"/>
    <property type="match status" value="1"/>
</dbReference>
<evidence type="ECO:0000256" key="4">
    <source>
        <dbReference type="ARBA" id="ARBA00023172"/>
    </source>
</evidence>
<dbReference type="Gene3D" id="1.10.150.20">
    <property type="entry name" value="5' to 3' exonuclease, C-terminal subdomain"/>
    <property type="match status" value="1"/>
</dbReference>
<dbReference type="GO" id="GO:0009378">
    <property type="term" value="F:four-way junction helicase activity"/>
    <property type="evidence" value="ECO:0007669"/>
    <property type="project" value="InterPro"/>
</dbReference>
<dbReference type="GO" id="GO:0006310">
    <property type="term" value="P:DNA recombination"/>
    <property type="evidence" value="ECO:0007669"/>
    <property type="project" value="UniProtKB-UniRule"/>
</dbReference>
<dbReference type="SUPFAM" id="SSF46929">
    <property type="entry name" value="DNA helicase RuvA subunit, C-terminal domain"/>
    <property type="match status" value="1"/>
</dbReference>
<comment type="similarity">
    <text evidence="6">Belongs to the RuvA family.</text>
</comment>
<comment type="function">
    <text evidence="6">The RuvA-RuvB-RuvC complex processes Holliday junction (HJ) DNA during genetic recombination and DNA repair, while the RuvA-RuvB complex plays an important role in the rescue of blocked DNA replication forks via replication fork reversal (RFR). RuvA specifically binds to HJ cruciform DNA, conferring on it an open structure. The RuvB hexamer acts as an ATP-dependent pump, pulling dsDNA into and through the RuvAB complex. HJ branch migration allows RuvC to scan DNA until it finds its consensus sequence, where it cleaves and resolves the cruciform DNA.</text>
</comment>
<dbReference type="AlphaFoldDB" id="A0A1F6MTQ1"/>
<keyword evidence="8" id="KW-0067">ATP-binding</keyword>
<dbReference type="InterPro" id="IPR011114">
    <property type="entry name" value="RuvA_C"/>
</dbReference>
<name>A0A1F6MTQ1_9BACT</name>
<feature type="domain" description="Helix-hairpin-helix DNA-binding motif class 1" evidence="7">
    <location>
        <begin position="124"/>
        <end position="143"/>
    </location>
</feature>
<comment type="subunit">
    <text evidence="6">Homotetramer. Forms an RuvA(8)-RuvB(12)-Holliday junction (HJ) complex. HJ DNA is sandwiched between 2 RuvA tetramers; dsDNA enters through RuvA and exits via RuvB. An RuvB hexamer assembles on each DNA strand where it exits the tetramer. Each RuvB hexamer is contacted by two RuvA subunits (via domain III) on 2 adjacent RuvB subunits; this complex drives branch migration. In the full resolvosome a probable DNA-RuvA(4)-RuvB(12)-RuvC(2) complex forms which resolves the HJ.</text>
</comment>
<evidence type="ECO:0000256" key="6">
    <source>
        <dbReference type="HAMAP-Rule" id="MF_00031"/>
    </source>
</evidence>